<sequence>MDANLAAVEEVVSCEIPAVSEPDQNPGSVEDISFDDKGEQNTEDSLIKPTSKEFKKTWGFRRTTIAKREGAGDAECDSSEQPQSLLVRRSGRQTRRTERVQEFLTAVKRRGRKITPDASEPTSRAATDAETASEGSVDGTPEPKASPKDDSVASDKQESPAAGSVKGMRETGKEDSSSGSDSDSDELTLKELQNQLRKKRCEQTAASVGDQPAKGKLVKAETPGKQEPESPESCKGRTQSASPGILEPKETAPVKKELRFRAGARYSKEAEGGESLTRRSETEGYDPNALYCICRQTHNNRFMICCDRCEEWFHGDCVGITEARGRLLERNGEDYICPNCIVLQSQEEGTSEKGTDQQQQKAERTKSDAERTPSMESEQKTDDDQGIKGRIEKAANPTGKKKLKIFNPGIEAAAVPKCIGPGCSRLALPDSVYCSNDCILKHAAATMKNLSESKEQKPKPKEKSKQKPEKPVPSKLTSQPSSKPAAGMKRVILPEKKEVMMKKLMVVIKNTEEKPIKDGNEVTSESSMPSWASDHNYNAVKPEQTAAISSSVFYKLKKKKKKKKKKVREQKRKKKKLVLVMWVSKECQAHLLTKNYLPPSSFTELARLKLTRSSMKHHAGASKNAGPKKAPSPSLGAAASGSKKAAPSSASLVSKKAAISSVATGGLRKSAGPSGSGAATSSATASKQSVNPTPPQPNSQIRQNIRRSLKEILWKRASDSDDLDMSESEVGRIALNIEREMFGLFQDTDSRYKSKYRSIMFNLKDPKNQGLFHRVLCNEIAPSKLVRKKPEELASKELSVWKEKESKQVVELRDRSHSDSRKLSQKQEPIPDVNMEDSPPMSDTDEQPEPSQAVPEKSAPVLPDIFSNMLKDTTSEHRAHLFDLNCKICTGQISSLDEEPVPKKPKVSVASVKKQEPKLKPESKTTVAASQASEEAASDATTEARIETISAATFEPSAETTSLPAETSSSNNLELLPTEISSYPVSCSASYATTVTVSGRDPRTAVNRPLLTVTSAPTVASVLAATEMPLLTGEETKPEMPKPTVMVPKSILMKSSPSPETRYLSASPNVNIAESRSPQDGDTSLFLSRIDTIWKGFINMHSVAKFVTKAYPVSGSIEHLQEDLPDTIHVGGRISPQTVWDYVSKLKSSLSKELSLIRFHPATEEEEVAYISLYSYFNSRGRFGVVANNNRHVKDLYLIPLGAKDPIPSRLLPFEGPGLEQNRPNLILGLVICQKTKRPAGATEVDKTYDEKRSRIQAQEEEDVSKVIAASQLETKPSKHTLVLDEVGISTTPPGSPPPLSTESPAFATSSVLTLFSSLKSGSKGTPTAQAASATSTVPSSLPSAAPAVSKQSTPLQHILQTLFGKKKSAEETGNDASESALSMSSASAQAIMHQGAAATPMLDPIVQQFGQVAQDKAIEEEDDDRPYDPEEEYDPEKAFEQEKSTRIETAYEPEKVCDTLDSNEEAYDPEDETIFEEAKVAVDLPANMSSEVKNSTLSTENLSSLPASSSLIEQQKMLEELNKQIEEQKRQLEEQEEALRQQRAAVGVSMAHFSVSDALMSPPPKYSIGKNELFQQGSQASEKGVAAAASSNQPTQAINPSRDPRQNRDPRQAAARRLNADTSEKGQLAKETTSSSQQEKPSAATTAIEHVLDKITSELGEKKETVPISNFTNKSEAEPIATGCLTEVSEQQDKQIIKPEQADQPMPVPELSHAVVPEFSSGPPKPIRKTLLPTPSHPPLFQPRYTSSDTRGPLTNFLPNDQHHPHLPLPGRQTSDQQVPPVPFQMLPPPQEANIGAPSHSEETRIQPPDPLNLQFEGQKGPQFPLTEGQIGPYQPQPSGPPPQFGDEAGHLVAPFEGQRKPLPERYSGQSGHVPLLSGQRMSPQLEGHRGPPPSLFEAPRGPPASLFEAPRGPPPPQFGGPRGPPPPQFGGPRGPPPPRFGGPRGGPPPPKFEGHRGPPPPEFEGRRGPPPPEYERGGPRGPAPFQFAGPRCPSPNQYEGQRGPPPRHQSGRRGSSPNQKEEREPSPHQFGNQRGAPSSQFAGQRKSSPSRSSDQSEPPARYPIDGKIVPGGGGFPLRPLLEPPSHSPQHQREVCNESEPSSSTQKASGQQMHSEQLPLLELKNNAGTENKSQTLEERQRGRHEGNHKERNPERAESQLSEDRQNKGIDERRRDREHGRSWDRDHGRNWSRDRNRDWDRNRDRDWDRNRERERDRDRDRDRERGLERNRERDWDRNRDPDRDRGRNRDRDKDRERRDRERSRSRDRNRDRDRQRDRDRRDRERREHSKSKEKGRDTKPDGQKDSKPHGQKES</sequence>
<name>H3BAT1_LATCH</name>
<keyword evidence="9" id="KW-0862">Zinc</keyword>
<evidence type="ECO:0000256" key="4">
    <source>
        <dbReference type="ARBA" id="ARBA00022499"/>
    </source>
</evidence>
<proteinExistence type="predicted"/>
<organism evidence="22 23">
    <name type="scientific">Latimeria chalumnae</name>
    <name type="common">Coelacanth</name>
    <dbReference type="NCBI Taxonomy" id="7897"/>
    <lineage>
        <taxon>Eukaryota</taxon>
        <taxon>Metazoa</taxon>
        <taxon>Chordata</taxon>
        <taxon>Craniata</taxon>
        <taxon>Vertebrata</taxon>
        <taxon>Euteleostomi</taxon>
        <taxon>Coelacanthiformes</taxon>
        <taxon>Coelacanthidae</taxon>
        <taxon>Latimeria</taxon>
    </lineage>
</organism>
<dbReference type="SUPFAM" id="SSF57903">
    <property type="entry name" value="FYVE/PHD zinc finger"/>
    <property type="match status" value="1"/>
</dbReference>
<feature type="compositionally biased region" description="Basic and acidic residues" evidence="19">
    <location>
        <begin position="1436"/>
        <end position="1447"/>
    </location>
</feature>
<keyword evidence="2" id="KW-0488">Methylation</keyword>
<dbReference type="InterPro" id="IPR036575">
    <property type="entry name" value="TFIIS_cen_dom_sf"/>
</dbReference>
<evidence type="ECO:0000256" key="12">
    <source>
        <dbReference type="ARBA" id="ARBA00023212"/>
    </source>
</evidence>
<evidence type="ECO:0000256" key="15">
    <source>
        <dbReference type="ARBA" id="ARBA00070872"/>
    </source>
</evidence>
<feature type="compositionally biased region" description="Basic and acidic residues" evidence="19">
    <location>
        <begin position="809"/>
        <end position="822"/>
    </location>
</feature>
<feature type="compositionally biased region" description="Basic and acidic residues" evidence="19">
    <location>
        <begin position="1965"/>
        <end position="1980"/>
    </location>
</feature>
<dbReference type="Gene3D" id="3.30.40.10">
    <property type="entry name" value="Zinc/RING finger domain, C3HC4 (zinc finger)"/>
    <property type="match status" value="1"/>
</dbReference>
<keyword evidence="6" id="KW-0053">Apoptosis</keyword>
<evidence type="ECO:0000259" key="20">
    <source>
        <dbReference type="PROSITE" id="PS50016"/>
    </source>
</evidence>
<dbReference type="InterPro" id="IPR003618">
    <property type="entry name" value="TFIIS_cen_dom"/>
</dbReference>
<dbReference type="FunFam" id="3.30.40.10:FF:000225">
    <property type="entry name" value="Death-inducer obliterator 1"/>
    <property type="match status" value="1"/>
</dbReference>
<evidence type="ECO:0000256" key="19">
    <source>
        <dbReference type="SAM" id="MobiDB-lite"/>
    </source>
</evidence>
<evidence type="ECO:0000313" key="23">
    <source>
        <dbReference type="Proteomes" id="UP000008672"/>
    </source>
</evidence>
<feature type="domain" description="TFIIS central" evidence="21">
    <location>
        <begin position="701"/>
        <end position="821"/>
    </location>
</feature>
<feature type="compositionally biased region" description="Low complexity" evidence="19">
    <location>
        <begin position="2049"/>
        <end position="2061"/>
    </location>
</feature>
<feature type="compositionally biased region" description="Polar residues" evidence="19">
    <location>
        <begin position="2031"/>
        <end position="2048"/>
    </location>
</feature>
<dbReference type="CDD" id="cd21547">
    <property type="entry name" value="SPOC_DIDO1-like"/>
    <property type="match status" value="1"/>
</dbReference>
<dbReference type="SMART" id="SM00249">
    <property type="entry name" value="PHD"/>
    <property type="match status" value="1"/>
</dbReference>
<dbReference type="Bgee" id="ENSLACG00000016718">
    <property type="expression patterns" value="Expressed in post-anal tail muscle and 6 other cell types or tissues"/>
</dbReference>
<dbReference type="GeneTree" id="ENSGT00940000155532"/>
<dbReference type="InParanoid" id="H3BAT1"/>
<dbReference type="GO" id="GO:0006351">
    <property type="term" value="P:DNA-templated transcription"/>
    <property type="evidence" value="ECO:0007669"/>
    <property type="project" value="InterPro"/>
</dbReference>
<dbReference type="InterPro" id="IPR019786">
    <property type="entry name" value="Zinc_finger_PHD-type_CS"/>
</dbReference>
<feature type="compositionally biased region" description="Low complexity" evidence="19">
    <location>
        <begin position="627"/>
        <end position="651"/>
    </location>
</feature>
<feature type="region of interest" description="Disordered" evidence="19">
    <location>
        <begin position="449"/>
        <end position="490"/>
    </location>
</feature>
<keyword evidence="10" id="KW-0832">Ubl conjugation</keyword>
<keyword evidence="4" id="KW-1017">Isopeptide bond</keyword>
<keyword evidence="11" id="KW-0007">Acetylation</keyword>
<feature type="compositionally biased region" description="Polar residues" evidence="19">
    <location>
        <begin position="2100"/>
        <end position="2116"/>
    </location>
</feature>
<evidence type="ECO:0000256" key="6">
    <source>
        <dbReference type="ARBA" id="ARBA00022703"/>
    </source>
</evidence>
<feature type="region of interest" description="Disordered" evidence="19">
    <location>
        <begin position="348"/>
        <end position="395"/>
    </location>
</feature>
<keyword evidence="7" id="KW-0479">Metal-binding</keyword>
<dbReference type="Pfam" id="PF07500">
    <property type="entry name" value="TFIIS_M"/>
    <property type="match status" value="1"/>
</dbReference>
<feature type="region of interest" description="Disordered" evidence="19">
    <location>
        <begin position="1716"/>
        <end position="2314"/>
    </location>
</feature>
<feature type="region of interest" description="Disordered" evidence="19">
    <location>
        <begin position="613"/>
        <end position="651"/>
    </location>
</feature>
<feature type="compositionally biased region" description="Low complexity" evidence="19">
    <location>
        <begin position="670"/>
        <end position="686"/>
    </location>
</feature>
<dbReference type="InterPro" id="IPR033082">
    <property type="entry name" value="DIDO1_PHD"/>
</dbReference>
<dbReference type="CDD" id="cd15639">
    <property type="entry name" value="PHD_DIDO1_like"/>
    <property type="match status" value="1"/>
</dbReference>
<feature type="compositionally biased region" description="Basic and acidic residues" evidence="19">
    <location>
        <begin position="350"/>
        <end position="393"/>
    </location>
</feature>
<dbReference type="EMBL" id="AFYH01048065">
    <property type="status" value="NOT_ANNOTATED_CDS"/>
    <property type="molecule type" value="Genomic_DNA"/>
</dbReference>
<feature type="compositionally biased region" description="Pro residues" evidence="19">
    <location>
        <begin position="1913"/>
        <end position="1964"/>
    </location>
</feature>
<comment type="subcellular location">
    <subcellularLocation>
        <location evidence="1">Cytoplasm</location>
        <location evidence="1">Cytoskeleton</location>
        <location evidence="1">Spindle</location>
    </subcellularLocation>
</comment>
<protein>
    <recommendedName>
        <fullName evidence="15">Death-inducer obliterator 1</fullName>
    </recommendedName>
    <alternativeName>
        <fullName evidence="16">Death-associated transcription factor 1</fullName>
    </alternativeName>
</protein>
<feature type="compositionally biased region" description="Pro residues" evidence="19">
    <location>
        <begin position="1781"/>
        <end position="1792"/>
    </location>
</feature>
<dbReference type="PROSITE" id="PS01359">
    <property type="entry name" value="ZF_PHD_1"/>
    <property type="match status" value="1"/>
</dbReference>
<dbReference type="SMART" id="SM00510">
    <property type="entry name" value="TFS2M"/>
    <property type="match status" value="1"/>
</dbReference>
<feature type="region of interest" description="Disordered" evidence="19">
    <location>
        <begin position="1323"/>
        <end position="1353"/>
    </location>
</feature>
<keyword evidence="23" id="KW-1185">Reference proteome</keyword>
<dbReference type="InterPro" id="IPR011011">
    <property type="entry name" value="Znf_FYVE_PHD"/>
</dbReference>
<dbReference type="Pfam" id="PF00628">
    <property type="entry name" value="PHD"/>
    <property type="match status" value="1"/>
</dbReference>
<evidence type="ECO:0000256" key="18">
    <source>
        <dbReference type="SAM" id="Coils"/>
    </source>
</evidence>
<feature type="region of interest" description="Disordered" evidence="19">
    <location>
        <begin position="664"/>
        <end position="703"/>
    </location>
</feature>
<evidence type="ECO:0000259" key="21">
    <source>
        <dbReference type="PROSITE" id="PS51321"/>
    </source>
</evidence>
<dbReference type="FunCoup" id="H3BAT1">
    <property type="interactions" value="2530"/>
</dbReference>
<dbReference type="Proteomes" id="UP000008672">
    <property type="component" value="Unassembled WGS sequence"/>
</dbReference>
<feature type="region of interest" description="Disordered" evidence="19">
    <location>
        <begin position="1417"/>
        <end position="1456"/>
    </location>
</feature>
<dbReference type="Ensembl" id="ENSLACT00000019135.1">
    <property type="protein sequence ID" value="ENSLACP00000019002.1"/>
    <property type="gene ID" value="ENSLACG00000016718.1"/>
</dbReference>
<feature type="compositionally biased region" description="Basic and acidic residues" evidence="19">
    <location>
        <begin position="1619"/>
        <end position="1629"/>
    </location>
</feature>
<evidence type="ECO:0000256" key="13">
    <source>
        <dbReference type="ARBA" id="ARBA00023242"/>
    </source>
</evidence>
<comment type="subunit">
    <text evidence="14">Interacts specifically (via PHD-type zinc finger) with histone H3 that is trimethylated at 'Lys-4' (H3K4me3), histone phosphorylation at 'Thr-3' or 'Thr-6' disrupts this binding and promotes translocation of DIDO1 from chromatin to the mitotic spindle during mitosis.</text>
</comment>
<dbReference type="InterPro" id="IPR013083">
    <property type="entry name" value="Znf_RING/FYVE/PHD"/>
</dbReference>
<dbReference type="PANTHER" id="PTHR11477:SF13">
    <property type="entry name" value="DEATH-INDUCER OBLITERATOR 1"/>
    <property type="match status" value="1"/>
</dbReference>
<feature type="compositionally biased region" description="Polar residues" evidence="19">
    <location>
        <begin position="1590"/>
        <end position="1600"/>
    </location>
</feature>
<dbReference type="GO" id="GO:0097190">
    <property type="term" value="P:apoptotic signaling pathway"/>
    <property type="evidence" value="ECO:0007669"/>
    <property type="project" value="InterPro"/>
</dbReference>
<feature type="region of interest" description="Disordered" evidence="19">
    <location>
        <begin position="809"/>
        <end position="860"/>
    </location>
</feature>
<evidence type="ECO:0000256" key="3">
    <source>
        <dbReference type="ARBA" id="ARBA00022490"/>
    </source>
</evidence>
<dbReference type="OMA" id="HPNQFDG"/>
<evidence type="ECO:0000256" key="11">
    <source>
        <dbReference type="ARBA" id="ARBA00022990"/>
    </source>
</evidence>
<keyword evidence="3" id="KW-0963">Cytoplasm</keyword>
<feature type="compositionally biased region" description="Low complexity" evidence="19">
    <location>
        <begin position="925"/>
        <end position="943"/>
    </location>
</feature>
<dbReference type="STRING" id="7897.ENSLACP00000019002"/>
<dbReference type="SUPFAM" id="SSF46942">
    <property type="entry name" value="Elongation factor TFIIS domain 2"/>
    <property type="match status" value="1"/>
</dbReference>
<keyword evidence="8 17" id="KW-0863">Zinc-finger</keyword>
<feature type="compositionally biased region" description="Basic and acidic residues" evidence="19">
    <location>
        <begin position="2136"/>
        <end position="2314"/>
    </location>
</feature>
<feature type="compositionally biased region" description="Basic and acidic residues" evidence="19">
    <location>
        <begin position="913"/>
        <end position="923"/>
    </location>
</feature>
<dbReference type="GO" id="GO:0005634">
    <property type="term" value="C:nucleus"/>
    <property type="evidence" value="ECO:0007669"/>
    <property type="project" value="TreeGrafter"/>
</dbReference>
<feature type="compositionally biased region" description="Polar residues" evidence="19">
    <location>
        <begin position="1631"/>
        <end position="1646"/>
    </location>
</feature>
<dbReference type="InterPro" id="IPR012921">
    <property type="entry name" value="SPOC_C"/>
</dbReference>
<dbReference type="GO" id="GO:0005819">
    <property type="term" value="C:spindle"/>
    <property type="evidence" value="ECO:0007669"/>
    <property type="project" value="UniProtKB-SubCell"/>
</dbReference>
<accession>H3BAT1</accession>
<dbReference type="eggNOG" id="KOG1634">
    <property type="taxonomic scope" value="Eukaryota"/>
</dbReference>
<evidence type="ECO:0000256" key="16">
    <source>
        <dbReference type="ARBA" id="ARBA00083537"/>
    </source>
</evidence>
<keyword evidence="12" id="KW-0206">Cytoskeleton</keyword>
<dbReference type="EMBL" id="AFYH01048069">
    <property type="status" value="NOT_ANNOTATED_CDS"/>
    <property type="molecule type" value="Genomic_DNA"/>
</dbReference>
<evidence type="ECO:0000313" key="22">
    <source>
        <dbReference type="Ensembl" id="ENSLACP00000019002.1"/>
    </source>
</evidence>
<feature type="compositionally biased region" description="Basic and acidic residues" evidence="19">
    <location>
        <begin position="218"/>
        <end position="235"/>
    </location>
</feature>
<reference evidence="23" key="1">
    <citation type="submission" date="2011-08" db="EMBL/GenBank/DDBJ databases">
        <title>The draft genome of Latimeria chalumnae.</title>
        <authorList>
            <person name="Di Palma F."/>
            <person name="Alfoldi J."/>
            <person name="Johnson J."/>
            <person name="Berlin A."/>
            <person name="Gnerre S."/>
            <person name="Jaffe D."/>
            <person name="MacCallum I."/>
            <person name="Young S."/>
            <person name="Walker B.J."/>
            <person name="Lander E."/>
            <person name="Lindblad-Toh K."/>
        </authorList>
    </citation>
    <scope>NUCLEOTIDE SEQUENCE [LARGE SCALE GENOMIC DNA]</scope>
    <source>
        <strain evidence="23">Wild caught</strain>
    </source>
</reference>
<evidence type="ECO:0000256" key="8">
    <source>
        <dbReference type="ARBA" id="ARBA00022771"/>
    </source>
</evidence>
<feature type="region of interest" description="Disordered" evidence="19">
    <location>
        <begin position="896"/>
        <end position="943"/>
    </location>
</feature>
<evidence type="ECO:0000256" key="2">
    <source>
        <dbReference type="ARBA" id="ARBA00022481"/>
    </source>
</evidence>
<dbReference type="FunFam" id="1.10.472.30:FF:000002">
    <property type="entry name" value="Death-inducer obliterator 1"/>
    <property type="match status" value="1"/>
</dbReference>
<feature type="region of interest" description="Disordered" evidence="19">
    <location>
        <begin position="517"/>
        <end position="536"/>
    </location>
</feature>
<feature type="domain" description="PHD-type" evidence="20">
    <location>
        <begin position="289"/>
        <end position="343"/>
    </location>
</feature>
<dbReference type="PROSITE" id="PS50016">
    <property type="entry name" value="ZF_PHD_2"/>
    <property type="match status" value="1"/>
</dbReference>
<gene>
    <name evidence="22" type="primary">DIDO1</name>
</gene>
<reference evidence="22" key="3">
    <citation type="submission" date="2025-09" db="UniProtKB">
        <authorList>
            <consortium name="Ensembl"/>
        </authorList>
    </citation>
    <scope>IDENTIFICATION</scope>
</reference>
<dbReference type="EMBL" id="AFYH01048068">
    <property type="status" value="NOT_ANNOTATED_CDS"/>
    <property type="molecule type" value="Genomic_DNA"/>
</dbReference>
<reference evidence="22" key="2">
    <citation type="submission" date="2025-08" db="UniProtKB">
        <authorList>
            <consortium name="Ensembl"/>
        </authorList>
    </citation>
    <scope>IDENTIFICATION</scope>
</reference>
<feature type="compositionally biased region" description="Basic residues" evidence="19">
    <location>
        <begin position="555"/>
        <end position="575"/>
    </location>
</feature>
<feature type="compositionally biased region" description="Polar residues" evidence="19">
    <location>
        <begin position="521"/>
        <end position="536"/>
    </location>
</feature>
<keyword evidence="13" id="KW-0539">Nucleus</keyword>
<dbReference type="EMBL" id="AFYH01048071">
    <property type="status" value="NOT_ANNOTATED_CDS"/>
    <property type="molecule type" value="Genomic_DNA"/>
</dbReference>
<evidence type="ECO:0000256" key="7">
    <source>
        <dbReference type="ARBA" id="ARBA00022723"/>
    </source>
</evidence>
<feature type="region of interest" description="Disordered" evidence="19">
    <location>
        <begin position="1558"/>
        <end position="1648"/>
    </location>
</feature>
<dbReference type="EMBL" id="AFYH01048070">
    <property type="status" value="NOT_ANNOTATED_CDS"/>
    <property type="molecule type" value="Genomic_DNA"/>
</dbReference>
<dbReference type="eggNOG" id="KOG1632">
    <property type="taxonomic scope" value="Eukaryota"/>
</dbReference>
<dbReference type="InterPro" id="IPR019787">
    <property type="entry name" value="Znf_PHD-finger"/>
</dbReference>
<evidence type="ECO:0000256" key="17">
    <source>
        <dbReference type="PROSITE-ProRule" id="PRU00146"/>
    </source>
</evidence>
<feature type="compositionally biased region" description="Basic and acidic residues" evidence="19">
    <location>
        <begin position="451"/>
        <end position="472"/>
    </location>
</feature>
<feature type="compositionally biased region" description="Low complexity" evidence="19">
    <location>
        <begin position="1326"/>
        <end position="1350"/>
    </location>
</feature>
<feature type="region of interest" description="Disordered" evidence="19">
    <location>
        <begin position="16"/>
        <end position="49"/>
    </location>
</feature>
<feature type="compositionally biased region" description="Pro residues" evidence="19">
    <location>
        <begin position="1836"/>
        <end position="1845"/>
    </location>
</feature>
<evidence type="ECO:0000256" key="9">
    <source>
        <dbReference type="ARBA" id="ARBA00022833"/>
    </source>
</evidence>
<dbReference type="InterPro" id="IPR001965">
    <property type="entry name" value="Znf_PHD"/>
</dbReference>
<keyword evidence="18" id="KW-0175">Coiled coil</keyword>
<feature type="compositionally biased region" description="Basic and acidic residues" evidence="19">
    <location>
        <begin position="1603"/>
        <end position="1612"/>
    </location>
</feature>
<feature type="region of interest" description="Disordered" evidence="19">
    <location>
        <begin position="68"/>
        <end position="254"/>
    </location>
</feature>
<keyword evidence="5" id="KW-0597">Phosphoprotein</keyword>
<dbReference type="Pfam" id="PF07744">
    <property type="entry name" value="SPOC"/>
    <property type="match status" value="1"/>
</dbReference>
<dbReference type="EMBL" id="AFYH01048072">
    <property type="status" value="NOT_ANNOTATED_CDS"/>
    <property type="molecule type" value="Genomic_DNA"/>
</dbReference>
<feature type="compositionally biased region" description="Basic and acidic residues" evidence="19">
    <location>
        <begin position="167"/>
        <end position="176"/>
    </location>
</feature>
<dbReference type="EMBL" id="AFYH01048064">
    <property type="status" value="NOT_ANNOTATED_CDS"/>
    <property type="molecule type" value="Genomic_DNA"/>
</dbReference>
<dbReference type="GO" id="GO:0008270">
    <property type="term" value="F:zinc ion binding"/>
    <property type="evidence" value="ECO:0007669"/>
    <property type="project" value="UniProtKB-KW"/>
</dbReference>
<feature type="region of interest" description="Disordered" evidence="19">
    <location>
        <begin position="551"/>
        <end position="575"/>
    </location>
</feature>
<dbReference type="EMBL" id="AFYH01048063">
    <property type="status" value="NOT_ANNOTATED_CDS"/>
    <property type="molecule type" value="Genomic_DNA"/>
</dbReference>
<dbReference type="EMBL" id="AFYH01048066">
    <property type="status" value="NOT_ANNOTATED_CDS"/>
    <property type="molecule type" value="Genomic_DNA"/>
</dbReference>
<feature type="coiled-coil region" evidence="18">
    <location>
        <begin position="1509"/>
        <end position="1546"/>
    </location>
</feature>
<feature type="compositionally biased region" description="Acidic residues" evidence="19">
    <location>
        <begin position="1419"/>
        <end position="1435"/>
    </location>
</feature>
<evidence type="ECO:0000256" key="10">
    <source>
        <dbReference type="ARBA" id="ARBA00022843"/>
    </source>
</evidence>
<dbReference type="PANTHER" id="PTHR11477">
    <property type="entry name" value="TRANSCRIPTION FACTOR S-II ZINC FINGER DOMAIN-CONTAINING PROTEIN"/>
    <property type="match status" value="1"/>
</dbReference>
<dbReference type="HOGENOM" id="CLU_000673_1_0_1"/>
<evidence type="ECO:0000256" key="14">
    <source>
        <dbReference type="ARBA" id="ARBA00065323"/>
    </source>
</evidence>
<dbReference type="EMBL" id="AFYH01048067">
    <property type="status" value="NOT_ANNOTATED_CDS"/>
    <property type="molecule type" value="Genomic_DNA"/>
</dbReference>
<evidence type="ECO:0000256" key="5">
    <source>
        <dbReference type="ARBA" id="ARBA00022553"/>
    </source>
</evidence>
<dbReference type="Gene3D" id="1.10.472.30">
    <property type="entry name" value="Transcription elongation factor S-II, central domain"/>
    <property type="match status" value="1"/>
</dbReference>
<evidence type="ECO:0000256" key="1">
    <source>
        <dbReference type="ARBA" id="ARBA00004186"/>
    </source>
</evidence>
<dbReference type="PROSITE" id="PS51321">
    <property type="entry name" value="TFIIS_CENTRAL"/>
    <property type="match status" value="1"/>
</dbReference>
<feature type="compositionally biased region" description="Basic and acidic residues" evidence="19">
    <location>
        <begin position="145"/>
        <end position="158"/>
    </location>
</feature>